<feature type="non-terminal residue" evidence="1">
    <location>
        <position position="1"/>
    </location>
</feature>
<organism evidence="1 2">
    <name type="scientific">Pogonophryne albipinna</name>
    <dbReference type="NCBI Taxonomy" id="1090488"/>
    <lineage>
        <taxon>Eukaryota</taxon>
        <taxon>Metazoa</taxon>
        <taxon>Chordata</taxon>
        <taxon>Craniata</taxon>
        <taxon>Vertebrata</taxon>
        <taxon>Euteleostomi</taxon>
        <taxon>Actinopterygii</taxon>
        <taxon>Neopterygii</taxon>
        <taxon>Teleostei</taxon>
        <taxon>Neoteleostei</taxon>
        <taxon>Acanthomorphata</taxon>
        <taxon>Eupercaria</taxon>
        <taxon>Perciformes</taxon>
        <taxon>Notothenioidei</taxon>
        <taxon>Pogonophryne</taxon>
    </lineage>
</organism>
<evidence type="ECO:0000313" key="1">
    <source>
        <dbReference type="EMBL" id="KAJ4938622.1"/>
    </source>
</evidence>
<keyword evidence="2" id="KW-1185">Reference proteome</keyword>
<gene>
    <name evidence="1" type="ORF">JOQ06_003232</name>
</gene>
<dbReference type="Proteomes" id="UP001219934">
    <property type="component" value="Unassembled WGS sequence"/>
</dbReference>
<evidence type="ECO:0000313" key="2">
    <source>
        <dbReference type="Proteomes" id="UP001219934"/>
    </source>
</evidence>
<protein>
    <submittedName>
        <fullName evidence="1">Uncharacterized protein</fullName>
    </submittedName>
</protein>
<name>A0AAD6BAK8_9TELE</name>
<reference evidence="1" key="1">
    <citation type="submission" date="2022-11" db="EMBL/GenBank/DDBJ databases">
        <title>Chromosome-level genome of Pogonophryne albipinna.</title>
        <authorList>
            <person name="Jo E."/>
        </authorList>
    </citation>
    <scope>NUCLEOTIDE SEQUENCE</scope>
    <source>
        <strain evidence="1">SGF0006</strain>
        <tissue evidence="1">Muscle</tissue>
    </source>
</reference>
<dbReference type="AlphaFoldDB" id="A0AAD6BAK8"/>
<accession>A0AAD6BAK8</accession>
<sequence>MSQGKTRLGRLECLCDVDRVRGWVKYQRGSKMALTTTLHYLKNVRQFLTFVQEIPPATSHINKGDLKGAIRELNVSIHSWSRPVVIHQLRIKEKKDAALHSIKDLQDCRRLALVAIPKVIAKLEAHHTTMDRNKLFGLVVASLASLYGHRTGVFLNLTDEQVSKAVYGEEGNDYLIKVEAHKTNESFGTAKMLLTDREYGWLLFTMSLKQKWAKGHEVSKFLFFNTTFSQDINLNKYLKSAWSEMQLRGEATFTSLRSAVARRARRE</sequence>
<comment type="caution">
    <text evidence="1">The sequence shown here is derived from an EMBL/GenBank/DDBJ whole genome shotgun (WGS) entry which is preliminary data.</text>
</comment>
<proteinExistence type="predicted"/>
<dbReference type="EMBL" id="JAPTMU010000009">
    <property type="protein sequence ID" value="KAJ4938622.1"/>
    <property type="molecule type" value="Genomic_DNA"/>
</dbReference>